<dbReference type="InterPro" id="IPR051533">
    <property type="entry name" value="WaaL-like"/>
</dbReference>
<keyword evidence="2 5" id="KW-0812">Transmembrane</keyword>
<dbReference type="Pfam" id="PF04932">
    <property type="entry name" value="Wzy_C"/>
    <property type="match status" value="1"/>
</dbReference>
<feature type="transmembrane region" description="Helical" evidence="5">
    <location>
        <begin position="323"/>
        <end position="340"/>
    </location>
</feature>
<dbReference type="AlphaFoldDB" id="A0LAB0"/>
<feature type="transmembrane region" description="Helical" evidence="5">
    <location>
        <begin position="152"/>
        <end position="170"/>
    </location>
</feature>
<evidence type="ECO:0000259" key="6">
    <source>
        <dbReference type="Pfam" id="PF04932"/>
    </source>
</evidence>
<dbReference type="HOGENOM" id="CLU_035700_1_0_5"/>
<feature type="transmembrane region" description="Helical" evidence="5">
    <location>
        <begin position="229"/>
        <end position="250"/>
    </location>
</feature>
<comment type="subcellular location">
    <subcellularLocation>
        <location evidence="1">Membrane</location>
        <topology evidence="1">Multi-pass membrane protein</topology>
    </subcellularLocation>
</comment>
<evidence type="ECO:0000256" key="5">
    <source>
        <dbReference type="SAM" id="Phobius"/>
    </source>
</evidence>
<feature type="transmembrane region" description="Helical" evidence="5">
    <location>
        <begin position="440"/>
        <end position="462"/>
    </location>
</feature>
<dbReference type="PANTHER" id="PTHR37422">
    <property type="entry name" value="TEICHURONIC ACID BIOSYNTHESIS PROTEIN TUAE"/>
    <property type="match status" value="1"/>
</dbReference>
<dbReference type="Proteomes" id="UP000002586">
    <property type="component" value="Chromosome"/>
</dbReference>
<dbReference type="PANTHER" id="PTHR37422:SF23">
    <property type="entry name" value="TEICHURONIC ACID BIOSYNTHESIS PROTEIN TUAE"/>
    <property type="match status" value="1"/>
</dbReference>
<reference evidence="8" key="1">
    <citation type="journal article" date="2009" name="Appl. Environ. Microbiol.">
        <title>Complete genome sequence of the chemolithoautotrophic marine magnetotactic coccus strain MC-1.</title>
        <authorList>
            <person name="Schubbe S."/>
            <person name="Williams T.J."/>
            <person name="Xie G."/>
            <person name="Kiss H.E."/>
            <person name="Brettin T.S."/>
            <person name="Martinez D."/>
            <person name="Ross C.A."/>
            <person name="Schuler D."/>
            <person name="Cox B.L."/>
            <person name="Nealson K.H."/>
            <person name="Bazylinski D.A."/>
        </authorList>
    </citation>
    <scope>NUCLEOTIDE SEQUENCE [LARGE SCALE GENOMIC DNA]</scope>
    <source>
        <strain evidence="8">ATCC BAA-1437 / JCM 17883 / MC-1</strain>
    </source>
</reference>
<dbReference type="RefSeq" id="WP_011714023.1">
    <property type="nucleotide sequence ID" value="NC_008576.1"/>
</dbReference>
<feature type="transmembrane region" description="Helical" evidence="5">
    <location>
        <begin position="90"/>
        <end position="112"/>
    </location>
</feature>
<keyword evidence="4 5" id="KW-0472">Membrane</keyword>
<evidence type="ECO:0000313" key="8">
    <source>
        <dbReference type="Proteomes" id="UP000002586"/>
    </source>
</evidence>
<dbReference type="STRING" id="156889.Mmc1_2403"/>
<sequence>MSETQERESEAREYDPEALPDLYREEPSHDEGSRHGVLFVAFLGLMFWAPIPLGSNRPWALYLLEFSIFLLLFLWIVSQWRRGALLPLQFEYEGPWVTLFLGWSIVPLWGLIPLHEKLLALLAPGGVEVRRFANLPLDGPLVVDLFTAWQSWIAWMAWLGAFWLVMVLVNSRERVKWVMLTLFVTGLFQIFFGLLTLHTDGYFFLWFKALSTPEKQDFLTGTFVNRNHFAGYLEFAIPVGIGLLVAWLRYARDMGQSGKDKVQSLLNELSSYRGLILVLTMVMIFGLIMSLSRGGNLALFVALFSVVLLTFARRYRSKRERRLFIPLLIIALVGGAWFNLEKLTGRMLTIQNREMDRFVVYEAVKEKIKDYPLLGSGGGSFEVIFPLYRPESISKFYNHVHNDHLEFISDYGLIGYLIWMSGVALLWGRIARAFIKRQDPFVRGVLFASLVSTLSLLLHGLVDFNLQIPANIFTFYIMLALGLVASRLPHQSRRHRSTLKPYTSLPSSL</sequence>
<feature type="transmembrane region" description="Helical" evidence="5">
    <location>
        <begin position="59"/>
        <end position="78"/>
    </location>
</feature>
<feature type="transmembrane region" description="Helical" evidence="5">
    <location>
        <begin position="411"/>
        <end position="428"/>
    </location>
</feature>
<accession>A0LAB0</accession>
<evidence type="ECO:0000313" key="7">
    <source>
        <dbReference type="EMBL" id="ABK44903.1"/>
    </source>
</evidence>
<name>A0LAB0_MAGMM</name>
<evidence type="ECO:0000256" key="4">
    <source>
        <dbReference type="ARBA" id="ARBA00023136"/>
    </source>
</evidence>
<evidence type="ECO:0000256" key="1">
    <source>
        <dbReference type="ARBA" id="ARBA00004141"/>
    </source>
</evidence>
<gene>
    <name evidence="7" type="ordered locus">Mmc1_2403</name>
</gene>
<feature type="transmembrane region" description="Helical" evidence="5">
    <location>
        <begin position="271"/>
        <end position="289"/>
    </location>
</feature>
<keyword evidence="3 5" id="KW-1133">Transmembrane helix</keyword>
<evidence type="ECO:0000256" key="3">
    <source>
        <dbReference type="ARBA" id="ARBA00022989"/>
    </source>
</evidence>
<dbReference type="InterPro" id="IPR007016">
    <property type="entry name" value="O-antigen_ligase-rel_domated"/>
</dbReference>
<dbReference type="eggNOG" id="COG3307">
    <property type="taxonomic scope" value="Bacteria"/>
</dbReference>
<proteinExistence type="predicted"/>
<feature type="transmembrane region" description="Helical" evidence="5">
    <location>
        <begin position="177"/>
        <end position="197"/>
    </location>
</feature>
<dbReference type="OrthoDB" id="4391260at2"/>
<evidence type="ECO:0000256" key="2">
    <source>
        <dbReference type="ARBA" id="ARBA00022692"/>
    </source>
</evidence>
<organism evidence="7 8">
    <name type="scientific">Magnetococcus marinus (strain ATCC BAA-1437 / JCM 17883 / MC-1)</name>
    <dbReference type="NCBI Taxonomy" id="156889"/>
    <lineage>
        <taxon>Bacteria</taxon>
        <taxon>Pseudomonadati</taxon>
        <taxon>Pseudomonadota</taxon>
        <taxon>Magnetococcia</taxon>
        <taxon>Magnetococcales</taxon>
        <taxon>Magnetococcaceae</taxon>
        <taxon>Magnetococcus</taxon>
    </lineage>
</organism>
<dbReference type="KEGG" id="mgm:Mmc1_2403"/>
<feature type="transmembrane region" description="Helical" evidence="5">
    <location>
        <begin position="36"/>
        <end position="53"/>
    </location>
</feature>
<protein>
    <submittedName>
        <fullName evidence="7">O-antigen polymerase</fullName>
    </submittedName>
</protein>
<feature type="transmembrane region" description="Helical" evidence="5">
    <location>
        <begin position="295"/>
        <end position="311"/>
    </location>
</feature>
<dbReference type="GO" id="GO:0016020">
    <property type="term" value="C:membrane"/>
    <property type="evidence" value="ECO:0007669"/>
    <property type="project" value="UniProtKB-SubCell"/>
</dbReference>
<feature type="transmembrane region" description="Helical" evidence="5">
    <location>
        <begin position="468"/>
        <end position="486"/>
    </location>
</feature>
<keyword evidence="8" id="KW-1185">Reference proteome</keyword>
<feature type="domain" description="O-antigen ligase-related" evidence="6">
    <location>
        <begin position="280"/>
        <end position="420"/>
    </location>
</feature>
<reference evidence="7 8" key="2">
    <citation type="journal article" date="2012" name="Int. J. Syst. Evol. Microbiol.">
        <title>Magnetococcus marinus gen. nov., sp. nov., a marine, magnetotactic bacterium that represents a novel lineage (Magnetococcaceae fam. nov.; Magnetococcales ord. nov.) at the base of the Alphaproteobacteria.</title>
        <authorList>
            <person name="Bazylinski D.A."/>
            <person name="Williams T.J."/>
            <person name="Lefevre C.T."/>
            <person name="Berg R.J."/>
            <person name="Zhang C.L."/>
            <person name="Bowser S.S."/>
            <person name="Dean A.J."/>
            <person name="Beveridge T.J."/>
        </authorList>
    </citation>
    <scope>NUCLEOTIDE SEQUENCE [LARGE SCALE GENOMIC DNA]</scope>
    <source>
        <strain evidence="8">ATCC BAA-1437 / JCM 17883 / MC-1</strain>
    </source>
</reference>
<dbReference type="EMBL" id="CP000471">
    <property type="protein sequence ID" value="ABK44903.1"/>
    <property type="molecule type" value="Genomic_DNA"/>
</dbReference>